<dbReference type="Proteomes" id="UP000429523">
    <property type="component" value="Unassembled WGS sequence"/>
</dbReference>
<evidence type="ECO:0000313" key="3">
    <source>
        <dbReference type="Proteomes" id="UP000429523"/>
    </source>
</evidence>
<evidence type="ECO:0000313" key="2">
    <source>
        <dbReference type="EMBL" id="KAE8926665.1"/>
    </source>
</evidence>
<protein>
    <submittedName>
        <fullName evidence="2">Uncharacterized protein</fullName>
    </submittedName>
</protein>
<reference evidence="2 3" key="1">
    <citation type="submission" date="2018-08" db="EMBL/GenBank/DDBJ databases">
        <title>Genomic investigation of the strawberry pathogen Phytophthora fragariae indicates pathogenicity is determined by transcriptional variation in three key races.</title>
        <authorList>
            <person name="Adams T.M."/>
            <person name="Armitage A.D."/>
            <person name="Sobczyk M.K."/>
            <person name="Bates H.J."/>
            <person name="Dunwell J.M."/>
            <person name="Nellist C.F."/>
            <person name="Harrison R.J."/>
        </authorList>
    </citation>
    <scope>NUCLEOTIDE SEQUENCE [LARGE SCALE GENOMIC DNA]</scope>
    <source>
        <strain evidence="2 3">NOV-9</strain>
    </source>
</reference>
<feature type="region of interest" description="Disordered" evidence="1">
    <location>
        <begin position="62"/>
        <end position="147"/>
    </location>
</feature>
<sequence length="147" mass="15548">MQGASSWSYPSALKKARNDTEPTPKMTGKGKFKVQAEGKERKVVSRYDCLSNDVSGDACNAVQSTAAASPTPSISPPNGIQFPQTPGQDLDFFNAEETDDSMGSIFDIGVDGGRVDKSEADDAPMSPGEQSIPGENKSSEDTPGRQD</sequence>
<evidence type="ECO:0000256" key="1">
    <source>
        <dbReference type="SAM" id="MobiDB-lite"/>
    </source>
</evidence>
<accession>A0A6A3DZL1</accession>
<organism evidence="2 3">
    <name type="scientific">Phytophthora fragariae</name>
    <dbReference type="NCBI Taxonomy" id="53985"/>
    <lineage>
        <taxon>Eukaryota</taxon>
        <taxon>Sar</taxon>
        <taxon>Stramenopiles</taxon>
        <taxon>Oomycota</taxon>
        <taxon>Peronosporomycetes</taxon>
        <taxon>Peronosporales</taxon>
        <taxon>Peronosporaceae</taxon>
        <taxon>Phytophthora</taxon>
    </lineage>
</organism>
<dbReference type="EMBL" id="QXGF01001997">
    <property type="protein sequence ID" value="KAE8926665.1"/>
    <property type="molecule type" value="Genomic_DNA"/>
</dbReference>
<gene>
    <name evidence="2" type="ORF">PF009_g23153</name>
</gene>
<feature type="compositionally biased region" description="Basic and acidic residues" evidence="1">
    <location>
        <begin position="137"/>
        <end position="147"/>
    </location>
</feature>
<name>A0A6A3DZL1_9STRA</name>
<proteinExistence type="predicted"/>
<comment type="caution">
    <text evidence="2">The sequence shown here is derived from an EMBL/GenBank/DDBJ whole genome shotgun (WGS) entry which is preliminary data.</text>
</comment>
<feature type="region of interest" description="Disordered" evidence="1">
    <location>
        <begin position="1"/>
        <end position="39"/>
    </location>
</feature>
<dbReference type="AlphaFoldDB" id="A0A6A3DZL1"/>